<dbReference type="Pfam" id="PF00702">
    <property type="entry name" value="Hydrolase"/>
    <property type="match status" value="1"/>
</dbReference>
<dbReference type="Gene3D" id="3.40.50.1000">
    <property type="entry name" value="HAD superfamily/HAD-like"/>
    <property type="match status" value="1"/>
</dbReference>
<dbReference type="InterPro" id="IPR023198">
    <property type="entry name" value="PGP-like_dom2"/>
</dbReference>
<keyword evidence="1" id="KW-0460">Magnesium</keyword>
<comment type="catalytic activity">
    <reaction evidence="1">
        <text>phosphonoacetaldehyde + H2O = acetaldehyde + phosphate + H(+)</text>
        <dbReference type="Rhea" id="RHEA:18905"/>
        <dbReference type="ChEBI" id="CHEBI:15343"/>
        <dbReference type="ChEBI" id="CHEBI:15377"/>
        <dbReference type="ChEBI" id="CHEBI:15378"/>
        <dbReference type="ChEBI" id="CHEBI:43474"/>
        <dbReference type="ChEBI" id="CHEBI:58383"/>
        <dbReference type="EC" id="3.11.1.1"/>
    </reaction>
</comment>
<dbReference type="CDD" id="cd02586">
    <property type="entry name" value="HAD_PHN"/>
    <property type="match status" value="1"/>
</dbReference>
<gene>
    <name evidence="1" type="primary">phnX</name>
    <name evidence="2" type="ORF">QUW08_02120</name>
</gene>
<feature type="binding site" evidence="1">
    <location>
        <position position="10"/>
    </location>
    <ligand>
        <name>Mg(2+)</name>
        <dbReference type="ChEBI" id="CHEBI:18420"/>
    </ligand>
</feature>
<protein>
    <recommendedName>
        <fullName evidence="1">Phosphonoacetaldehyde hydrolase</fullName>
        <shortName evidence="1">Phosphonatase</shortName>
        <ecNumber evidence="1">3.11.1.1</ecNumber>
    </recommendedName>
    <alternativeName>
        <fullName evidence="1">Phosphonoacetaldehyde phosphonohydrolase</fullName>
    </alternativeName>
</protein>
<name>A0ABT7UN07_9FIRM</name>
<keyword evidence="1 2" id="KW-0378">Hydrolase</keyword>
<comment type="subunit">
    <text evidence="1">Homodimer.</text>
</comment>
<dbReference type="NCBIfam" id="TIGR01422">
    <property type="entry name" value="phosphonatase"/>
    <property type="match status" value="1"/>
</dbReference>
<feature type="binding site" evidence="1">
    <location>
        <position position="183"/>
    </location>
    <ligand>
        <name>Mg(2+)</name>
        <dbReference type="ChEBI" id="CHEBI:18420"/>
    </ligand>
</feature>
<sequence length="258" mass="28518">MIEAVIFDWAGTTVDYGCFAPVQAFVEAFAHHGVAVTMEETRKPTGMLKRDHIRTMLGMERIAKEWERVHGRKPCDTDVDAVYAQFEPKLFSILDQYATPKPFAVETAARLREMGLKIGSTTGYTDAMMNIVVPQAEKQGYAPDFWISPDGVDGKGRPYPYMIFANMKELGVSAVKNVVKVGDTISDIKEGVNAGVWTVGVVEGSSELGLSQSEYEALTEAEQEEVCRQVSERFRAAGAQFVIRNLEELPALIRALGE</sequence>
<comment type="function">
    <text evidence="1">Involved in phosphonate degradation.</text>
</comment>
<comment type="caution">
    <text evidence="2">The sequence shown here is derived from an EMBL/GenBank/DDBJ whole genome shotgun (WGS) entry which is preliminary data.</text>
</comment>
<feature type="active site" description="Nucleophile" evidence="1">
    <location>
        <position position="8"/>
    </location>
</feature>
<dbReference type="SFLD" id="SFLDG01135">
    <property type="entry name" value="C1.5.6:_HAD__Beta-PGM__Phospha"/>
    <property type="match status" value="1"/>
</dbReference>
<keyword evidence="1" id="KW-0704">Schiff base</keyword>
<evidence type="ECO:0000313" key="2">
    <source>
        <dbReference type="EMBL" id="MDM8200095.1"/>
    </source>
</evidence>
<dbReference type="HAMAP" id="MF_01375">
    <property type="entry name" value="PhnX"/>
    <property type="match status" value="1"/>
</dbReference>
<reference evidence="2 3" key="1">
    <citation type="submission" date="2023-06" db="EMBL/GenBank/DDBJ databases">
        <title>Identification and characterization of horizontal gene transfer across gut microbiota members of farm animals based on homology search.</title>
        <authorList>
            <person name="Schwarzerova J."/>
            <person name="Nykrynova M."/>
            <person name="Jureckova K."/>
            <person name="Cejkova D."/>
            <person name="Rychlik I."/>
        </authorList>
    </citation>
    <scope>NUCLEOTIDE SEQUENCE [LARGE SCALE GENOMIC DNA]</scope>
    <source>
        <strain evidence="2 3">ET340</strain>
    </source>
</reference>
<accession>A0ABT7UN07</accession>
<feature type="binding site" evidence="1">
    <location>
        <position position="8"/>
    </location>
    <ligand>
        <name>Mg(2+)</name>
        <dbReference type="ChEBI" id="CHEBI:18420"/>
    </ligand>
</feature>
<dbReference type="GO" id="GO:0050194">
    <property type="term" value="F:phosphonoacetaldehyde hydrolase activity"/>
    <property type="evidence" value="ECO:0007669"/>
    <property type="project" value="UniProtKB-EC"/>
</dbReference>
<evidence type="ECO:0000256" key="1">
    <source>
        <dbReference type="HAMAP-Rule" id="MF_01375"/>
    </source>
</evidence>
<dbReference type="RefSeq" id="WP_289598915.1">
    <property type="nucleotide sequence ID" value="NZ_JAUDCL010000002.1"/>
</dbReference>
<dbReference type="SFLD" id="SFLDG01129">
    <property type="entry name" value="C1.5:_HAD__Beta-PGM__Phosphata"/>
    <property type="match status" value="1"/>
</dbReference>
<dbReference type="SFLD" id="SFLDS00003">
    <property type="entry name" value="Haloacid_Dehalogenase"/>
    <property type="match status" value="1"/>
</dbReference>
<evidence type="ECO:0000313" key="3">
    <source>
        <dbReference type="Proteomes" id="UP001529380"/>
    </source>
</evidence>
<dbReference type="EC" id="3.11.1.1" evidence="1"/>
<keyword evidence="3" id="KW-1185">Reference proteome</keyword>
<organism evidence="2 3">
    <name type="scientific">Allofournierella massiliensis</name>
    <dbReference type="NCBI Taxonomy" id="1650663"/>
    <lineage>
        <taxon>Bacteria</taxon>
        <taxon>Bacillati</taxon>
        <taxon>Bacillota</taxon>
        <taxon>Clostridia</taxon>
        <taxon>Eubacteriales</taxon>
        <taxon>Oscillospiraceae</taxon>
        <taxon>Allofournierella</taxon>
    </lineage>
</organism>
<dbReference type="PANTHER" id="PTHR43434:SF19">
    <property type="entry name" value="PHOSPHONOACETALDEHYDE HYDROLASE"/>
    <property type="match status" value="1"/>
</dbReference>
<dbReference type="InterPro" id="IPR006323">
    <property type="entry name" value="Phosphonoacetald_hydro"/>
</dbReference>
<comment type="similarity">
    <text evidence="1">Belongs to the HAD-like hydrolase superfamily. PhnX family.</text>
</comment>
<keyword evidence="1" id="KW-0479">Metal-binding</keyword>
<feature type="active site" description="Schiff-base intermediate with substrate" evidence="1">
    <location>
        <position position="49"/>
    </location>
</feature>
<dbReference type="SUPFAM" id="SSF56784">
    <property type="entry name" value="HAD-like"/>
    <property type="match status" value="1"/>
</dbReference>
<dbReference type="PANTHER" id="PTHR43434">
    <property type="entry name" value="PHOSPHOGLYCOLATE PHOSPHATASE"/>
    <property type="match status" value="1"/>
</dbReference>
<dbReference type="InterPro" id="IPR036412">
    <property type="entry name" value="HAD-like_sf"/>
</dbReference>
<dbReference type="InterPro" id="IPR050155">
    <property type="entry name" value="HAD-like_hydrolase_sf"/>
</dbReference>
<dbReference type="InterPro" id="IPR023214">
    <property type="entry name" value="HAD_sf"/>
</dbReference>
<dbReference type="EMBL" id="JAUDCL010000002">
    <property type="protein sequence ID" value="MDM8200095.1"/>
    <property type="molecule type" value="Genomic_DNA"/>
</dbReference>
<proteinExistence type="inferred from homology"/>
<dbReference type="Proteomes" id="UP001529380">
    <property type="component" value="Unassembled WGS sequence"/>
</dbReference>
<dbReference type="Gene3D" id="1.10.150.240">
    <property type="entry name" value="Putative phosphatase, domain 2"/>
    <property type="match status" value="1"/>
</dbReference>
<comment type="cofactor">
    <cofactor evidence="1">
        <name>Mg(2+)</name>
        <dbReference type="ChEBI" id="CHEBI:18420"/>
    </cofactor>
    <text evidence="1">Binds 1 Mg(2+) ion per subunit.</text>
</comment>